<name>A0A5B7D6D0_PORTR</name>
<dbReference type="EMBL" id="VSRR010000541">
    <property type="protein sequence ID" value="MPC16831.1"/>
    <property type="molecule type" value="Genomic_DNA"/>
</dbReference>
<reference evidence="2 3" key="1">
    <citation type="submission" date="2019-05" db="EMBL/GenBank/DDBJ databases">
        <title>Another draft genome of Portunus trituberculatus and its Hox gene families provides insights of decapod evolution.</title>
        <authorList>
            <person name="Jeong J.-H."/>
            <person name="Song I."/>
            <person name="Kim S."/>
            <person name="Choi T."/>
            <person name="Kim D."/>
            <person name="Ryu S."/>
            <person name="Kim W."/>
        </authorList>
    </citation>
    <scope>NUCLEOTIDE SEQUENCE [LARGE SCALE GENOMIC DNA]</scope>
    <source>
        <tissue evidence="2">Muscle</tissue>
    </source>
</reference>
<gene>
    <name evidence="2" type="ORF">E2C01_009667</name>
</gene>
<evidence type="ECO:0000256" key="1">
    <source>
        <dbReference type="SAM" id="MobiDB-lite"/>
    </source>
</evidence>
<protein>
    <submittedName>
        <fullName evidence="2">Uncharacterized protein</fullName>
    </submittedName>
</protein>
<dbReference type="AlphaFoldDB" id="A0A5B7D6D0"/>
<keyword evidence="3" id="KW-1185">Reference proteome</keyword>
<sequence>MNNKREMEPSSAARCMAESKHTPSENQRFIETPIGLRKLTDDTMEKDFLGFWDERGNKEN</sequence>
<evidence type="ECO:0000313" key="2">
    <source>
        <dbReference type="EMBL" id="MPC16831.1"/>
    </source>
</evidence>
<proteinExistence type="predicted"/>
<organism evidence="2 3">
    <name type="scientific">Portunus trituberculatus</name>
    <name type="common">Swimming crab</name>
    <name type="synonym">Neptunus trituberculatus</name>
    <dbReference type="NCBI Taxonomy" id="210409"/>
    <lineage>
        <taxon>Eukaryota</taxon>
        <taxon>Metazoa</taxon>
        <taxon>Ecdysozoa</taxon>
        <taxon>Arthropoda</taxon>
        <taxon>Crustacea</taxon>
        <taxon>Multicrustacea</taxon>
        <taxon>Malacostraca</taxon>
        <taxon>Eumalacostraca</taxon>
        <taxon>Eucarida</taxon>
        <taxon>Decapoda</taxon>
        <taxon>Pleocyemata</taxon>
        <taxon>Brachyura</taxon>
        <taxon>Eubrachyura</taxon>
        <taxon>Portunoidea</taxon>
        <taxon>Portunidae</taxon>
        <taxon>Portuninae</taxon>
        <taxon>Portunus</taxon>
    </lineage>
</organism>
<comment type="caution">
    <text evidence="2">The sequence shown here is derived from an EMBL/GenBank/DDBJ whole genome shotgun (WGS) entry which is preliminary data.</text>
</comment>
<accession>A0A5B7D6D0</accession>
<evidence type="ECO:0000313" key="3">
    <source>
        <dbReference type="Proteomes" id="UP000324222"/>
    </source>
</evidence>
<feature type="region of interest" description="Disordered" evidence="1">
    <location>
        <begin position="1"/>
        <end position="27"/>
    </location>
</feature>
<dbReference type="Proteomes" id="UP000324222">
    <property type="component" value="Unassembled WGS sequence"/>
</dbReference>